<reference evidence="3" key="1">
    <citation type="submission" date="2016-11" db="EMBL/GenBank/DDBJ databases">
        <authorList>
            <person name="Varghese N."/>
            <person name="Submissions S."/>
        </authorList>
    </citation>
    <scope>NUCLEOTIDE SEQUENCE [LARGE SCALE GENOMIC DNA]</scope>
    <source>
        <strain evidence="3">DSM 15518</strain>
    </source>
</reference>
<feature type="transmembrane region" description="Helical" evidence="1">
    <location>
        <begin position="37"/>
        <end position="56"/>
    </location>
</feature>
<evidence type="ECO:0000256" key="1">
    <source>
        <dbReference type="SAM" id="Phobius"/>
    </source>
</evidence>
<name>A0A1M6U4N8_9FIRM</name>
<keyword evidence="1" id="KW-0472">Membrane</keyword>
<accession>A0A1M6U4N8</accession>
<dbReference type="EMBL" id="FRAE01000119">
    <property type="protein sequence ID" value="SHK64147.1"/>
    <property type="molecule type" value="Genomic_DNA"/>
</dbReference>
<organism evidence="2 3">
    <name type="scientific">Tepidibacter formicigenes DSM 15518</name>
    <dbReference type="NCBI Taxonomy" id="1123349"/>
    <lineage>
        <taxon>Bacteria</taxon>
        <taxon>Bacillati</taxon>
        <taxon>Bacillota</taxon>
        <taxon>Clostridia</taxon>
        <taxon>Peptostreptococcales</taxon>
        <taxon>Peptostreptococcaceae</taxon>
        <taxon>Tepidibacter</taxon>
    </lineage>
</organism>
<keyword evidence="3" id="KW-1185">Reference proteome</keyword>
<feature type="transmembrane region" description="Helical" evidence="1">
    <location>
        <begin position="12"/>
        <end position="31"/>
    </location>
</feature>
<dbReference type="AlphaFoldDB" id="A0A1M6U4N8"/>
<sequence length="71" mass="8708">MKLSNILRKDYFYRIIMSIVVVLSFLMGKKFKDNENYIFIQFIFVALITILIWKMLEKIKNYFVKKNKTDF</sequence>
<keyword evidence="1" id="KW-0812">Transmembrane</keyword>
<keyword evidence="1" id="KW-1133">Transmembrane helix</keyword>
<gene>
    <name evidence="2" type="ORF">SAMN02744037_02733</name>
</gene>
<evidence type="ECO:0000313" key="2">
    <source>
        <dbReference type="EMBL" id="SHK64147.1"/>
    </source>
</evidence>
<protein>
    <submittedName>
        <fullName evidence="2">Uncharacterized protein</fullName>
    </submittedName>
</protein>
<evidence type="ECO:0000313" key="3">
    <source>
        <dbReference type="Proteomes" id="UP000242497"/>
    </source>
</evidence>
<proteinExistence type="predicted"/>
<dbReference type="Proteomes" id="UP000242497">
    <property type="component" value="Unassembled WGS sequence"/>
</dbReference>
<dbReference type="RefSeq" id="WP_072890959.1">
    <property type="nucleotide sequence ID" value="NZ_FRAE01000119.1"/>
</dbReference>